<organism evidence="1 2">
    <name type="scientific">Enterobacter cloacae</name>
    <dbReference type="NCBI Taxonomy" id="550"/>
    <lineage>
        <taxon>Bacteria</taxon>
        <taxon>Pseudomonadati</taxon>
        <taxon>Pseudomonadota</taxon>
        <taxon>Gammaproteobacteria</taxon>
        <taxon>Enterobacterales</taxon>
        <taxon>Enterobacteriaceae</taxon>
        <taxon>Enterobacter</taxon>
        <taxon>Enterobacter cloacae complex</taxon>
    </lineage>
</organism>
<gene>
    <name evidence="1" type="ORF">HWQ14_03230</name>
</gene>
<reference evidence="1 2" key="1">
    <citation type="submission" date="2020-06" db="EMBL/GenBank/DDBJ databases">
        <title>Long-read sequencing of DSM26481-BlokeschLab.</title>
        <authorList>
            <person name="Blokesch M."/>
        </authorList>
    </citation>
    <scope>NUCLEOTIDE SEQUENCE [LARGE SCALE GENOMIC DNA]</scope>
    <source>
        <strain evidence="1 2">DSM 26481</strain>
    </source>
</reference>
<dbReference type="Proteomes" id="UP000509421">
    <property type="component" value="Chromosome"/>
</dbReference>
<proteinExistence type="predicted"/>
<name>A0A7H8UAH7_ENTCL</name>
<dbReference type="AlphaFoldDB" id="A0A7H8UAH7"/>
<evidence type="ECO:0000313" key="1">
    <source>
        <dbReference type="EMBL" id="QKZ96771.1"/>
    </source>
</evidence>
<protein>
    <submittedName>
        <fullName evidence="1">Uncharacterized protein</fullName>
    </submittedName>
</protein>
<dbReference type="RefSeq" id="WP_176608950.1">
    <property type="nucleotide sequence ID" value="NZ_CP056117.1"/>
</dbReference>
<sequence>MPQQLFDPADVQKTFAMLTVDNHNAALLNEISPCASVDEELCFGPFPPGYHFVRAENRIADIPNEHFELALVNEITQEIVYYNRVIYQKDAFLNYMPVTQILIWRSPKPSHRGVLRDLPGKVFSRYLLEKYNVIVTDRHQTRDGMSFWQSRLYDAIASGHHLYAYDMITCEMRPIVKDSDIGDQVNWLWGDEEHHQNRLAIISKFPLPISA</sequence>
<dbReference type="EMBL" id="CP056117">
    <property type="protein sequence ID" value="QKZ96771.1"/>
    <property type="molecule type" value="Genomic_DNA"/>
</dbReference>
<accession>A0A7H8UAH7</accession>
<evidence type="ECO:0000313" key="2">
    <source>
        <dbReference type="Proteomes" id="UP000509421"/>
    </source>
</evidence>